<dbReference type="GO" id="GO:0008311">
    <property type="term" value="F:double-stranded DNA 3'-5' DNA exonuclease activity"/>
    <property type="evidence" value="ECO:0007669"/>
    <property type="project" value="UniProtKB-EC"/>
</dbReference>
<gene>
    <name evidence="8" type="primary">xthA</name>
    <name evidence="8" type="ORF">PN838_01930</name>
</gene>
<dbReference type="Proteomes" id="UP001528411">
    <property type="component" value="Unassembled WGS sequence"/>
</dbReference>
<dbReference type="InterPro" id="IPR020848">
    <property type="entry name" value="AP_endonuclease_F1_CS"/>
</dbReference>
<dbReference type="InterPro" id="IPR005135">
    <property type="entry name" value="Endo/exonuclease/phosphatase"/>
</dbReference>
<keyword evidence="9" id="KW-1185">Reference proteome</keyword>
<dbReference type="InterPro" id="IPR020847">
    <property type="entry name" value="AP_endonuclease_F1_BS"/>
</dbReference>
<evidence type="ECO:0000256" key="5">
    <source>
        <dbReference type="ARBA" id="ARBA00022801"/>
    </source>
</evidence>
<comment type="similarity">
    <text evidence="3">Belongs to the DNA repair enzymes AP/ExoA family.</text>
</comment>
<keyword evidence="5 8" id="KW-0378">Hydrolase</keyword>
<dbReference type="CDD" id="cd09086">
    <property type="entry name" value="ExoIII-like_AP-endo"/>
    <property type="match status" value="1"/>
</dbReference>
<keyword evidence="4" id="KW-0479">Metal-binding</keyword>
<reference evidence="8 9" key="1">
    <citation type="submission" date="2023-01" db="EMBL/GenBank/DDBJ databases">
        <title>Psychrosphaera sp. nov., isolated from marine algae.</title>
        <authorList>
            <person name="Bayburt H."/>
            <person name="Choi B.J."/>
            <person name="Kim J.M."/>
            <person name="Choi D.G."/>
            <person name="Jeon C.O."/>
        </authorList>
    </citation>
    <scope>NUCLEOTIDE SEQUENCE [LARGE SCALE GENOMIC DNA]</scope>
    <source>
        <strain evidence="8 9">G1-22</strain>
    </source>
</reference>
<dbReference type="PANTHER" id="PTHR43250:SF2">
    <property type="entry name" value="EXODEOXYRIBONUCLEASE III"/>
    <property type="match status" value="1"/>
</dbReference>
<evidence type="ECO:0000259" key="7">
    <source>
        <dbReference type="Pfam" id="PF03372"/>
    </source>
</evidence>
<name>A0ABT5FA38_9GAMM</name>
<comment type="cofactor">
    <cofactor evidence="1">
        <name>Mn(2+)</name>
        <dbReference type="ChEBI" id="CHEBI:29035"/>
    </cofactor>
</comment>
<sequence>MKIISFNINGVRARIHQLTALITKHNPDIIGLQETKAHDEVFPFDDITALGYYPIVHGQKAHYGVAMLVRQDLVEQIISEDKGFSTDTELHQKRMVSVTLNTPKGNKLTVMNGYFPQGDNLSHETKFPYKQQFYKDLMNHLETNQTPTENLIVMGDINISPTDLDIGIGEVNRKRWLKTGKCSFQPIEREWLSDLLNWGFTDTFRQLHPDTTEKYSWFDYRSKGFDDNRGLRIDVILATKSLTDTLVGSDIDYELRGIEKPSDHAPIWSTFEI</sequence>
<evidence type="ECO:0000256" key="6">
    <source>
        <dbReference type="ARBA" id="ARBA00022842"/>
    </source>
</evidence>
<dbReference type="EC" id="3.1.11.2" evidence="8"/>
<keyword evidence="6" id="KW-0460">Magnesium</keyword>
<dbReference type="RefSeq" id="WP_272179602.1">
    <property type="nucleotide sequence ID" value="NZ_JAQOMS010000002.1"/>
</dbReference>
<feature type="domain" description="Endonuclease/exonuclease/phosphatase" evidence="7">
    <location>
        <begin position="4"/>
        <end position="264"/>
    </location>
</feature>
<evidence type="ECO:0000256" key="1">
    <source>
        <dbReference type="ARBA" id="ARBA00001936"/>
    </source>
</evidence>
<dbReference type="PROSITE" id="PS00727">
    <property type="entry name" value="AP_NUCLEASE_F1_2"/>
    <property type="match status" value="1"/>
</dbReference>
<dbReference type="PROSITE" id="PS51435">
    <property type="entry name" value="AP_NUCLEASE_F1_4"/>
    <property type="match status" value="1"/>
</dbReference>
<organism evidence="8 9">
    <name type="scientific">Psychrosphaera algicola</name>
    <dbReference type="NCBI Taxonomy" id="3023714"/>
    <lineage>
        <taxon>Bacteria</taxon>
        <taxon>Pseudomonadati</taxon>
        <taxon>Pseudomonadota</taxon>
        <taxon>Gammaproteobacteria</taxon>
        <taxon>Alteromonadales</taxon>
        <taxon>Pseudoalteromonadaceae</taxon>
        <taxon>Psychrosphaera</taxon>
    </lineage>
</organism>
<dbReference type="Pfam" id="PF03372">
    <property type="entry name" value="Exo_endo_phos"/>
    <property type="match status" value="1"/>
</dbReference>
<dbReference type="InterPro" id="IPR037493">
    <property type="entry name" value="ExoIII-like"/>
</dbReference>
<dbReference type="NCBIfam" id="TIGR00195">
    <property type="entry name" value="exoDNase_III"/>
    <property type="match status" value="1"/>
</dbReference>
<dbReference type="InterPro" id="IPR004808">
    <property type="entry name" value="AP_endonuc_1"/>
</dbReference>
<evidence type="ECO:0000256" key="2">
    <source>
        <dbReference type="ARBA" id="ARBA00001946"/>
    </source>
</evidence>
<dbReference type="PANTHER" id="PTHR43250">
    <property type="entry name" value="EXODEOXYRIBONUCLEASE III"/>
    <property type="match status" value="1"/>
</dbReference>
<comment type="cofactor">
    <cofactor evidence="2">
        <name>Mg(2+)</name>
        <dbReference type="ChEBI" id="CHEBI:18420"/>
    </cofactor>
</comment>
<protein>
    <submittedName>
        <fullName evidence="8">Exodeoxyribonuclease III</fullName>
        <ecNumber evidence="8">3.1.11.2</ecNumber>
    </submittedName>
</protein>
<proteinExistence type="inferred from homology"/>
<comment type="caution">
    <text evidence="8">The sequence shown here is derived from an EMBL/GenBank/DDBJ whole genome shotgun (WGS) entry which is preliminary data.</text>
</comment>
<dbReference type="SUPFAM" id="SSF56219">
    <property type="entry name" value="DNase I-like"/>
    <property type="match status" value="1"/>
</dbReference>
<accession>A0ABT5FA38</accession>
<dbReference type="PROSITE" id="PS00726">
    <property type="entry name" value="AP_NUCLEASE_F1_1"/>
    <property type="match status" value="1"/>
</dbReference>
<evidence type="ECO:0000313" key="8">
    <source>
        <dbReference type="EMBL" id="MDC2887822.1"/>
    </source>
</evidence>
<dbReference type="NCBIfam" id="TIGR00633">
    <property type="entry name" value="xth"/>
    <property type="match status" value="1"/>
</dbReference>
<evidence type="ECO:0000256" key="4">
    <source>
        <dbReference type="ARBA" id="ARBA00022723"/>
    </source>
</evidence>
<evidence type="ECO:0000313" key="9">
    <source>
        <dbReference type="Proteomes" id="UP001528411"/>
    </source>
</evidence>
<dbReference type="EMBL" id="JAQOMS010000002">
    <property type="protein sequence ID" value="MDC2887822.1"/>
    <property type="molecule type" value="Genomic_DNA"/>
</dbReference>
<evidence type="ECO:0000256" key="3">
    <source>
        <dbReference type="ARBA" id="ARBA00007092"/>
    </source>
</evidence>
<dbReference type="InterPro" id="IPR036691">
    <property type="entry name" value="Endo/exonu/phosph_ase_sf"/>
</dbReference>
<dbReference type="Gene3D" id="3.60.10.10">
    <property type="entry name" value="Endonuclease/exonuclease/phosphatase"/>
    <property type="match status" value="1"/>
</dbReference>
<dbReference type="NCBIfam" id="NF008733">
    <property type="entry name" value="PRK11756.1"/>
    <property type="match status" value="1"/>
</dbReference>